<dbReference type="CDD" id="cd01448">
    <property type="entry name" value="TST_Repeat_1"/>
    <property type="match status" value="1"/>
</dbReference>
<accession>A0ABP7MS13</accession>
<evidence type="ECO:0000259" key="2">
    <source>
        <dbReference type="PROSITE" id="PS50206"/>
    </source>
</evidence>
<dbReference type="Proteomes" id="UP001501565">
    <property type="component" value="Unassembled WGS sequence"/>
</dbReference>
<dbReference type="PROSITE" id="PS50206">
    <property type="entry name" value="RHODANESE_3"/>
    <property type="match status" value="2"/>
</dbReference>
<dbReference type="SUPFAM" id="SSF52821">
    <property type="entry name" value="Rhodanese/Cell cycle control phosphatase"/>
    <property type="match status" value="2"/>
</dbReference>
<keyword evidence="4" id="KW-1185">Reference proteome</keyword>
<dbReference type="PANTHER" id="PTHR43855:SF1">
    <property type="entry name" value="THIOSULFATE SULFURTRANSFERASE"/>
    <property type="match status" value="1"/>
</dbReference>
<dbReference type="Pfam" id="PF00581">
    <property type="entry name" value="Rhodanese"/>
    <property type="match status" value="2"/>
</dbReference>
<evidence type="ECO:0000313" key="4">
    <source>
        <dbReference type="Proteomes" id="UP001501565"/>
    </source>
</evidence>
<comment type="caution">
    <text evidence="3">The sequence shown here is derived from an EMBL/GenBank/DDBJ whole genome shotgun (WGS) entry which is preliminary data.</text>
</comment>
<dbReference type="InterPro" id="IPR036873">
    <property type="entry name" value="Rhodanese-like_dom_sf"/>
</dbReference>
<dbReference type="PANTHER" id="PTHR43855">
    <property type="entry name" value="THIOSULFATE SULFURTRANSFERASE"/>
    <property type="match status" value="1"/>
</dbReference>
<keyword evidence="1" id="KW-0677">Repeat</keyword>
<dbReference type="CDD" id="cd01449">
    <property type="entry name" value="TST_Repeat_2"/>
    <property type="match status" value="1"/>
</dbReference>
<dbReference type="RefSeq" id="WP_344798821.1">
    <property type="nucleotide sequence ID" value="NZ_BAABBN010000007.1"/>
</dbReference>
<feature type="domain" description="Rhodanese" evidence="2">
    <location>
        <begin position="27"/>
        <end position="135"/>
    </location>
</feature>
<sequence>MTAEQNNPLPLVIEAQQLQDALNTPALRKQLIVLDLSTQELFELGHIPDAIFVNHKRLTCAQPPAPGKLPSLEQLSDLMSSIGLQDDKHVVVYDHEGGPWAGRFIWTLDLLGHNKYSFLNGGRDAWIAEKLDLSNQPSSATPSGYQAEIKNPEVLASKEEILAALDQIPESVAIWDARSADEHSGAKVLAARGGHIPGATHLEWTDTLNKNEFSKLHPTETLTQLLENKGLTKDKTIISHCQTHRRSGLTYLVAKYLGYPVNKAYDGSWSEWGNDPDTPVETD</sequence>
<organism evidence="3 4">
    <name type="scientific">Litoribacillus peritrichatus</name>
    <dbReference type="NCBI Taxonomy" id="718191"/>
    <lineage>
        <taxon>Bacteria</taxon>
        <taxon>Pseudomonadati</taxon>
        <taxon>Pseudomonadota</taxon>
        <taxon>Gammaproteobacteria</taxon>
        <taxon>Oceanospirillales</taxon>
        <taxon>Oceanospirillaceae</taxon>
        <taxon>Litoribacillus</taxon>
    </lineage>
</organism>
<proteinExistence type="predicted"/>
<reference evidence="4" key="1">
    <citation type="journal article" date="2019" name="Int. J. Syst. Evol. Microbiol.">
        <title>The Global Catalogue of Microorganisms (GCM) 10K type strain sequencing project: providing services to taxonomists for standard genome sequencing and annotation.</title>
        <authorList>
            <consortium name="The Broad Institute Genomics Platform"/>
            <consortium name="The Broad Institute Genome Sequencing Center for Infectious Disease"/>
            <person name="Wu L."/>
            <person name="Ma J."/>
        </authorList>
    </citation>
    <scope>NUCLEOTIDE SEQUENCE [LARGE SCALE GENOMIC DNA]</scope>
    <source>
        <strain evidence="4">JCM 17551</strain>
    </source>
</reference>
<protein>
    <recommendedName>
        <fullName evidence="2">Rhodanese domain-containing protein</fullName>
    </recommendedName>
</protein>
<dbReference type="EMBL" id="BAABBN010000007">
    <property type="protein sequence ID" value="GAA3927319.1"/>
    <property type="molecule type" value="Genomic_DNA"/>
</dbReference>
<dbReference type="InterPro" id="IPR051126">
    <property type="entry name" value="Thiosulfate_sulfurtransferase"/>
</dbReference>
<dbReference type="SMART" id="SM00450">
    <property type="entry name" value="RHOD"/>
    <property type="match status" value="2"/>
</dbReference>
<dbReference type="InterPro" id="IPR001763">
    <property type="entry name" value="Rhodanese-like_dom"/>
</dbReference>
<evidence type="ECO:0000313" key="3">
    <source>
        <dbReference type="EMBL" id="GAA3927319.1"/>
    </source>
</evidence>
<feature type="domain" description="Rhodanese" evidence="2">
    <location>
        <begin position="168"/>
        <end position="281"/>
    </location>
</feature>
<dbReference type="Gene3D" id="3.40.250.10">
    <property type="entry name" value="Rhodanese-like domain"/>
    <property type="match status" value="2"/>
</dbReference>
<evidence type="ECO:0000256" key="1">
    <source>
        <dbReference type="ARBA" id="ARBA00022737"/>
    </source>
</evidence>
<gene>
    <name evidence="3" type="ORF">GCM10022277_24500</name>
</gene>
<name>A0ABP7MS13_9GAMM</name>